<protein>
    <submittedName>
        <fullName evidence="3">Uncharacterized protein</fullName>
    </submittedName>
</protein>
<dbReference type="KEGG" id="gms:SOIL9_47020"/>
<keyword evidence="4" id="KW-1185">Reference proteome</keyword>
<feature type="transmembrane region" description="Helical" evidence="2">
    <location>
        <begin position="177"/>
        <end position="196"/>
    </location>
</feature>
<feature type="region of interest" description="Disordered" evidence="1">
    <location>
        <begin position="83"/>
        <end position="113"/>
    </location>
</feature>
<keyword evidence="2" id="KW-0472">Membrane</keyword>
<keyword evidence="2" id="KW-1133">Transmembrane helix</keyword>
<evidence type="ECO:0000313" key="3">
    <source>
        <dbReference type="EMBL" id="VTR93012.1"/>
    </source>
</evidence>
<feature type="transmembrane region" description="Helical" evidence="2">
    <location>
        <begin position="122"/>
        <end position="139"/>
    </location>
</feature>
<feature type="transmembrane region" description="Helical" evidence="2">
    <location>
        <begin position="145"/>
        <end position="165"/>
    </location>
</feature>
<dbReference type="Proteomes" id="UP000464178">
    <property type="component" value="Chromosome"/>
</dbReference>
<evidence type="ECO:0000256" key="1">
    <source>
        <dbReference type="SAM" id="MobiDB-lite"/>
    </source>
</evidence>
<accession>A0A6P2D0R5</accession>
<sequence>MSTIVAICPYCRSGGVRAKNTALGASAKCPKCKSSFTIVPDDDLPDWVAKASADAVVISAPSAEKPKLKLPAVEETRAMDALDVTEPSPVLPAEPRPQPRPAAQPAPVFTPDAGEPAAPADAGFLLALGALALVGPTVLASQLPFGRLIALALAAIGFVGGLLCLGAEGRARIGGALAALLHAGVAVVVLLLPSWLNLDPWDAPPVEEPQGPVVIEHGTGIKTMTTPGAVLDAGRSSWQLKDVRVTVRSAVGPVELRGPDNAKRTTKESYLQISVHVANVGFEREVPLSGWAAGLTADGVRVTDGSGKQLDPAKFEGAFAPDRGRPAPRAMPGNMSEVRFLFPAPPKKTDSVQVQLSGVAFGHPEDIKFRIGALGLLVRPPGSQDSPR</sequence>
<gene>
    <name evidence="3" type="ORF">SOIL9_47020</name>
</gene>
<dbReference type="RefSeq" id="WP_162667802.1">
    <property type="nucleotide sequence ID" value="NZ_LR593886.1"/>
</dbReference>
<evidence type="ECO:0000313" key="4">
    <source>
        <dbReference type="Proteomes" id="UP000464178"/>
    </source>
</evidence>
<organism evidence="3 4">
    <name type="scientific">Gemmata massiliana</name>
    <dbReference type="NCBI Taxonomy" id="1210884"/>
    <lineage>
        <taxon>Bacteria</taxon>
        <taxon>Pseudomonadati</taxon>
        <taxon>Planctomycetota</taxon>
        <taxon>Planctomycetia</taxon>
        <taxon>Gemmatales</taxon>
        <taxon>Gemmataceae</taxon>
        <taxon>Gemmata</taxon>
    </lineage>
</organism>
<dbReference type="EMBL" id="LR593886">
    <property type="protein sequence ID" value="VTR93012.1"/>
    <property type="molecule type" value="Genomic_DNA"/>
</dbReference>
<proteinExistence type="predicted"/>
<reference evidence="3 4" key="1">
    <citation type="submission" date="2019-05" db="EMBL/GenBank/DDBJ databases">
        <authorList>
            <consortium name="Science for Life Laboratories"/>
        </authorList>
    </citation>
    <scope>NUCLEOTIDE SEQUENCE [LARGE SCALE GENOMIC DNA]</scope>
    <source>
        <strain evidence="3">Soil9</strain>
    </source>
</reference>
<dbReference type="AlphaFoldDB" id="A0A6P2D0R5"/>
<evidence type="ECO:0000256" key="2">
    <source>
        <dbReference type="SAM" id="Phobius"/>
    </source>
</evidence>
<keyword evidence="2" id="KW-0812">Transmembrane</keyword>
<name>A0A6P2D0R5_9BACT</name>
<feature type="compositionally biased region" description="Pro residues" evidence="1">
    <location>
        <begin position="89"/>
        <end position="104"/>
    </location>
</feature>